<accession>A0A9Q0YCC4</accession>
<gene>
    <name evidence="1" type="ORF">HOLleu_44532</name>
</gene>
<dbReference type="AlphaFoldDB" id="A0A9Q0YCC4"/>
<sequence length="138" mass="15742">MLMQLQHYDVDGRYKKGKELYVADTLSRAYLPNFGIPIEGPLEVSVVKELTPSSSEKFEEFKRETAKDPNPAVVCKVVQEGWLEQIKECPVEAKPYWTVRDELTVVDGVLFKGSKMIVPHSLRKDMLSKIHEVHQGIV</sequence>
<dbReference type="PANTHER" id="PTHR37984:SF8">
    <property type="entry name" value="CCHC-TYPE DOMAIN-CONTAINING PROTEIN"/>
    <property type="match status" value="1"/>
</dbReference>
<organism evidence="1 2">
    <name type="scientific">Holothuria leucospilota</name>
    <name type="common">Black long sea cucumber</name>
    <name type="synonym">Mertensiothuria leucospilota</name>
    <dbReference type="NCBI Taxonomy" id="206669"/>
    <lineage>
        <taxon>Eukaryota</taxon>
        <taxon>Metazoa</taxon>
        <taxon>Echinodermata</taxon>
        <taxon>Eleutherozoa</taxon>
        <taxon>Echinozoa</taxon>
        <taxon>Holothuroidea</taxon>
        <taxon>Aspidochirotacea</taxon>
        <taxon>Aspidochirotida</taxon>
        <taxon>Holothuriidae</taxon>
        <taxon>Holothuria</taxon>
    </lineage>
</organism>
<dbReference type="InterPro" id="IPR050951">
    <property type="entry name" value="Retrovirus_Pol_polyprotein"/>
</dbReference>
<protein>
    <submittedName>
        <fullName evidence="1">Uncharacterized protein</fullName>
    </submittedName>
</protein>
<dbReference type="EMBL" id="JAIZAY010000970">
    <property type="protein sequence ID" value="KAJ8017819.1"/>
    <property type="molecule type" value="Genomic_DNA"/>
</dbReference>
<evidence type="ECO:0000313" key="1">
    <source>
        <dbReference type="EMBL" id="KAJ8017819.1"/>
    </source>
</evidence>
<keyword evidence="2" id="KW-1185">Reference proteome</keyword>
<name>A0A9Q0YCC4_HOLLE</name>
<comment type="caution">
    <text evidence="1">The sequence shown here is derived from an EMBL/GenBank/DDBJ whole genome shotgun (WGS) entry which is preliminary data.</text>
</comment>
<reference evidence="1" key="1">
    <citation type="submission" date="2021-10" db="EMBL/GenBank/DDBJ databases">
        <title>Tropical sea cucumber genome reveals ecological adaptation and Cuvierian tubules defense mechanism.</title>
        <authorList>
            <person name="Chen T."/>
        </authorList>
    </citation>
    <scope>NUCLEOTIDE SEQUENCE</scope>
    <source>
        <strain evidence="1">Nanhai2018</strain>
        <tissue evidence="1">Muscle</tissue>
    </source>
</reference>
<dbReference type="PANTHER" id="PTHR37984">
    <property type="entry name" value="PROTEIN CBG26694"/>
    <property type="match status" value="1"/>
</dbReference>
<dbReference type="OrthoDB" id="2286242at2759"/>
<proteinExistence type="predicted"/>
<dbReference type="Proteomes" id="UP001152320">
    <property type="component" value="Unassembled WGS sequence"/>
</dbReference>
<evidence type="ECO:0000313" key="2">
    <source>
        <dbReference type="Proteomes" id="UP001152320"/>
    </source>
</evidence>